<dbReference type="PANTHER" id="PTHR43105">
    <property type="entry name" value="RESPIRATORY NITRATE REDUCTASE"/>
    <property type="match status" value="1"/>
</dbReference>
<gene>
    <name evidence="14" type="ORF">G3M70_00925</name>
</gene>
<evidence type="ECO:0000256" key="4">
    <source>
        <dbReference type="ARBA" id="ARBA00022714"/>
    </source>
</evidence>
<keyword evidence="9" id="KW-0520">NAD</keyword>
<dbReference type="AlphaFoldDB" id="A0A7T0FZ73"/>
<dbReference type="GO" id="GO:0046872">
    <property type="term" value="F:metal ion binding"/>
    <property type="evidence" value="ECO:0007669"/>
    <property type="project" value="UniProtKB-KW"/>
</dbReference>
<dbReference type="FunFam" id="3.10.20.740:FF:000001">
    <property type="entry name" value="NADH-quinone oxidoreductase subunit G"/>
    <property type="match status" value="1"/>
</dbReference>
<evidence type="ECO:0000256" key="7">
    <source>
        <dbReference type="ARBA" id="ARBA00023004"/>
    </source>
</evidence>
<dbReference type="Gene3D" id="2.40.40.20">
    <property type="match status" value="1"/>
</dbReference>
<dbReference type="InterPro" id="IPR006656">
    <property type="entry name" value="Mopterin_OxRdtase"/>
</dbReference>
<dbReference type="GO" id="GO:0003954">
    <property type="term" value="F:NADH dehydrogenase activity"/>
    <property type="evidence" value="ECO:0007669"/>
    <property type="project" value="TreeGrafter"/>
</dbReference>
<dbReference type="GO" id="GO:0043546">
    <property type="term" value="F:molybdopterin cofactor binding"/>
    <property type="evidence" value="ECO:0007669"/>
    <property type="project" value="InterPro"/>
</dbReference>
<accession>A0A7T0FZ73</accession>
<dbReference type="PROSITE" id="PS00642">
    <property type="entry name" value="COMPLEX1_75K_2"/>
    <property type="match status" value="1"/>
</dbReference>
<dbReference type="SUPFAM" id="SSF53706">
    <property type="entry name" value="Formate dehydrogenase/DMSO reductase, domains 1-3"/>
    <property type="match status" value="1"/>
</dbReference>
<keyword evidence="3" id="KW-0004">4Fe-4S</keyword>
<protein>
    <submittedName>
        <fullName evidence="14">Molybdopterin-dependent oxidoreductase</fullName>
    </submittedName>
</protein>
<dbReference type="Gene3D" id="3.30.70.20">
    <property type="match status" value="1"/>
</dbReference>
<evidence type="ECO:0000313" key="15">
    <source>
        <dbReference type="Proteomes" id="UP000594688"/>
    </source>
</evidence>
<dbReference type="CDD" id="cd00207">
    <property type="entry name" value="fer2"/>
    <property type="match status" value="1"/>
</dbReference>
<dbReference type="Proteomes" id="UP000594688">
    <property type="component" value="Chromosome"/>
</dbReference>
<dbReference type="Gene3D" id="2.20.25.90">
    <property type="entry name" value="ADC-like domains"/>
    <property type="match status" value="1"/>
</dbReference>
<dbReference type="PROSITE" id="PS51839">
    <property type="entry name" value="4FE4S_HC3"/>
    <property type="match status" value="1"/>
</dbReference>
<evidence type="ECO:0000256" key="10">
    <source>
        <dbReference type="ARBA" id="ARBA00034078"/>
    </source>
</evidence>
<evidence type="ECO:0000259" key="12">
    <source>
        <dbReference type="PROSITE" id="PS51669"/>
    </source>
</evidence>
<keyword evidence="7" id="KW-0408">Iron</keyword>
<dbReference type="GO" id="GO:0051539">
    <property type="term" value="F:4 iron, 4 sulfur cluster binding"/>
    <property type="evidence" value="ECO:0007669"/>
    <property type="project" value="UniProtKB-KW"/>
</dbReference>
<keyword evidence="4" id="KW-0001">2Fe-2S</keyword>
<dbReference type="PROSITE" id="PS51085">
    <property type="entry name" value="2FE2S_FER_2"/>
    <property type="match status" value="1"/>
</dbReference>
<evidence type="ECO:0000313" key="14">
    <source>
        <dbReference type="EMBL" id="QPJ60526.1"/>
    </source>
</evidence>
<dbReference type="Pfam" id="PF00384">
    <property type="entry name" value="Molybdopterin"/>
    <property type="match status" value="1"/>
</dbReference>
<dbReference type="GO" id="GO:0051537">
    <property type="term" value="F:2 iron, 2 sulfur cluster binding"/>
    <property type="evidence" value="ECO:0007669"/>
    <property type="project" value="UniProtKB-KW"/>
</dbReference>
<dbReference type="Gene3D" id="3.40.228.10">
    <property type="entry name" value="Dimethylsulfoxide Reductase, domain 2"/>
    <property type="match status" value="1"/>
</dbReference>
<sequence>MSTETEVKTVTLTIDGQSVTVPKGTVVVDAAKKVDIEIPVFCYHEKLGPFGCCRMCLVEVEKMPKMMTACTLEVGEGMVVKTTTEKVDKAQKGVLEFTLLNHPLDCPVCDKGGECPLQDNTFKFGPPETRMEYDRFNRDKATPLSPVITIDRERCIACQRCTRYSDIIEKDQALVMLNRGFRNTVSTFNDRPYDTRFSGNVIDICPVGALTNTDFRFSARSWDLKNSETTCGHCACNCNMIIGTRVNEMRRVTSQQDANNAVDDGWICDKGRWGYEFTRSKNRIAEARKSGQSDAPKVFEAADEIAESLKKIVEEHGPQSVGYIGSPYALNEELYLYQKLFRQGLGTNNIDHKTHADTPGLPVKHADLLDIETAGLVLLVASDPTEELPILELRIKKAVTRLDVPLAIVNDQKTVLDRFATTRVQYNVGSDPQVLHALGQAVQGQGGSDVEGSTGVSSDQLSGLAEKIKGAGKVVVVYNPAALSSNGAAVMKGLLATLDAQDGVDCLAMPASPATNALGAMDMGVLPGFYPGGLPLSDAATIKERFGEETPLEPGLSAQEMLDRAESGQLKALVIHRCNPVINFPGGARVKAALKKLDLLVVHDMMNTETTELADYVLPSNGPGSDEGTTTNIGGRVQLRAKSLPRETPQDVRILNRMLRALGQETDYKDAAAVLKEISEKVPAYAGLARKTLRKTGKVREGIADSGGQATEPATMGATEDNLVLRVANYLFRHDKILDAESSLAHHFLASTVHMHPDDAGKLGFKEGDHANVSSNGVAVEVRVAVSGKCNPGAVVMPWVSDEQNLQSLVNPEGPTLVTVSR</sequence>
<dbReference type="GO" id="GO:0008137">
    <property type="term" value="F:NADH dehydrogenase (ubiquinone) activity"/>
    <property type="evidence" value="ECO:0007669"/>
    <property type="project" value="InterPro"/>
</dbReference>
<feature type="domain" description="2Fe-2S ferredoxin-type" evidence="11">
    <location>
        <begin position="8"/>
        <end position="86"/>
    </location>
</feature>
<evidence type="ECO:0000256" key="6">
    <source>
        <dbReference type="ARBA" id="ARBA00022967"/>
    </source>
</evidence>
<dbReference type="SUPFAM" id="SSF54292">
    <property type="entry name" value="2Fe-2S ferredoxin-like"/>
    <property type="match status" value="1"/>
</dbReference>
<dbReference type="InterPro" id="IPR019574">
    <property type="entry name" value="NADH_UbQ_OxRdtase_Gsu_4Fe4S-bd"/>
</dbReference>
<dbReference type="Pfam" id="PF01568">
    <property type="entry name" value="Molydop_binding"/>
    <property type="match status" value="1"/>
</dbReference>
<dbReference type="InterPro" id="IPR006963">
    <property type="entry name" value="Mopterin_OxRdtase_4Fe-4S_dom"/>
</dbReference>
<evidence type="ECO:0000256" key="3">
    <source>
        <dbReference type="ARBA" id="ARBA00022485"/>
    </source>
</evidence>
<comment type="similarity">
    <text evidence="2">Belongs to the complex I 75 kDa subunit family.</text>
</comment>
<dbReference type="InterPro" id="IPR036010">
    <property type="entry name" value="2Fe-2S_ferredoxin-like_sf"/>
</dbReference>
<dbReference type="Pfam" id="PF13510">
    <property type="entry name" value="Fer2_4"/>
    <property type="match status" value="1"/>
</dbReference>
<dbReference type="Pfam" id="PF22117">
    <property type="entry name" value="Fer4_Nqo3"/>
    <property type="match status" value="1"/>
</dbReference>
<keyword evidence="5" id="KW-0479">Metal-binding</keyword>
<keyword evidence="8" id="KW-0411">Iron-sulfur</keyword>
<dbReference type="SUPFAM" id="SSF50692">
    <property type="entry name" value="ADC-like"/>
    <property type="match status" value="1"/>
</dbReference>
<feature type="domain" description="4Fe-4S Mo/W bis-MGD-type" evidence="12">
    <location>
        <begin position="224"/>
        <end position="282"/>
    </location>
</feature>
<dbReference type="InterPro" id="IPR006657">
    <property type="entry name" value="MoPterin_dinucl-bd_dom"/>
</dbReference>
<dbReference type="SUPFAM" id="SSF54862">
    <property type="entry name" value="4Fe-4S ferredoxins"/>
    <property type="match status" value="1"/>
</dbReference>
<dbReference type="SMART" id="SM00926">
    <property type="entry name" value="Molybdop_Fe4S4"/>
    <property type="match status" value="1"/>
</dbReference>
<evidence type="ECO:0000256" key="5">
    <source>
        <dbReference type="ARBA" id="ARBA00022723"/>
    </source>
</evidence>
<reference evidence="14 15" key="1">
    <citation type="submission" date="2020-02" db="EMBL/GenBank/DDBJ databases">
        <title>Genomic and physiological characterization of two novel Nitrospinaceae genera.</title>
        <authorList>
            <person name="Mueller A.J."/>
            <person name="Jung M.-Y."/>
            <person name="Strachan C.R."/>
            <person name="Herbold C.W."/>
            <person name="Kirkegaard R.H."/>
            <person name="Daims H."/>
        </authorList>
    </citation>
    <scope>NUCLEOTIDE SEQUENCE [LARGE SCALE GENOMIC DNA]</scope>
    <source>
        <strain evidence="14">EB</strain>
    </source>
</reference>
<dbReference type="KEGG" id="nli:G3M70_00925"/>
<name>A0A7T0FZ73_9BACT</name>
<evidence type="ECO:0000256" key="1">
    <source>
        <dbReference type="ARBA" id="ARBA00001966"/>
    </source>
</evidence>
<dbReference type="Gene3D" id="3.40.50.740">
    <property type="match status" value="2"/>
</dbReference>
<dbReference type="Pfam" id="PF04879">
    <property type="entry name" value="Molybdop_Fe4S4"/>
    <property type="match status" value="1"/>
</dbReference>
<dbReference type="PROSITE" id="PS00643">
    <property type="entry name" value="COMPLEX1_75K_3"/>
    <property type="match status" value="1"/>
</dbReference>
<dbReference type="SMART" id="SM00929">
    <property type="entry name" value="NADH-G_4Fe-4S_3"/>
    <property type="match status" value="1"/>
</dbReference>
<evidence type="ECO:0000256" key="2">
    <source>
        <dbReference type="ARBA" id="ARBA00005404"/>
    </source>
</evidence>
<dbReference type="InterPro" id="IPR000283">
    <property type="entry name" value="NADH_UbQ_OxRdtase_75kDa_su_CS"/>
</dbReference>
<dbReference type="PROSITE" id="PS00641">
    <property type="entry name" value="COMPLEX1_75K_1"/>
    <property type="match status" value="1"/>
</dbReference>
<evidence type="ECO:0000256" key="9">
    <source>
        <dbReference type="ARBA" id="ARBA00023027"/>
    </source>
</evidence>
<dbReference type="InterPro" id="IPR050123">
    <property type="entry name" value="Prok_molybdopt-oxidoreductase"/>
</dbReference>
<comment type="cofactor">
    <cofactor evidence="10">
        <name>[2Fe-2S] cluster</name>
        <dbReference type="ChEBI" id="CHEBI:190135"/>
    </cofactor>
</comment>
<dbReference type="Pfam" id="PF10588">
    <property type="entry name" value="NADH-G_4Fe-4S_3"/>
    <property type="match status" value="1"/>
</dbReference>
<dbReference type="EMBL" id="CP048685">
    <property type="protein sequence ID" value="QPJ60526.1"/>
    <property type="molecule type" value="Genomic_DNA"/>
</dbReference>
<organism evidence="14 15">
    <name type="scientific">Candidatus Nitronauta litoralis</name>
    <dbReference type="NCBI Taxonomy" id="2705533"/>
    <lineage>
        <taxon>Bacteria</taxon>
        <taxon>Pseudomonadati</taxon>
        <taxon>Nitrospinota/Tectimicrobiota group</taxon>
        <taxon>Nitrospinota</taxon>
        <taxon>Nitrospinia</taxon>
        <taxon>Nitrospinales</taxon>
        <taxon>Nitrospinaceae</taxon>
        <taxon>Candidatus Nitronauta</taxon>
    </lineage>
</organism>
<dbReference type="GO" id="GO:0016020">
    <property type="term" value="C:membrane"/>
    <property type="evidence" value="ECO:0007669"/>
    <property type="project" value="InterPro"/>
</dbReference>
<comment type="cofactor">
    <cofactor evidence="1">
        <name>[4Fe-4S] cluster</name>
        <dbReference type="ChEBI" id="CHEBI:49883"/>
    </cofactor>
</comment>
<dbReference type="PROSITE" id="PS51669">
    <property type="entry name" value="4FE4S_MOW_BIS_MGD"/>
    <property type="match status" value="1"/>
</dbReference>
<feature type="domain" description="4Fe-4S His(Cys)3-ligated-type" evidence="13">
    <location>
        <begin position="86"/>
        <end position="125"/>
    </location>
</feature>
<proteinExistence type="inferred from homology"/>
<evidence type="ECO:0000256" key="8">
    <source>
        <dbReference type="ARBA" id="ARBA00023014"/>
    </source>
</evidence>
<dbReference type="Gene3D" id="3.10.20.740">
    <property type="match status" value="1"/>
</dbReference>
<dbReference type="InterPro" id="IPR054351">
    <property type="entry name" value="NADH_UbQ_OxRdtase_ferredoxin"/>
</dbReference>
<evidence type="ECO:0000259" key="11">
    <source>
        <dbReference type="PROSITE" id="PS51085"/>
    </source>
</evidence>
<keyword evidence="6" id="KW-1278">Translocase</keyword>
<dbReference type="GO" id="GO:0042773">
    <property type="term" value="P:ATP synthesis coupled electron transport"/>
    <property type="evidence" value="ECO:0007669"/>
    <property type="project" value="InterPro"/>
</dbReference>
<dbReference type="InterPro" id="IPR001041">
    <property type="entry name" value="2Fe-2S_ferredoxin-type"/>
</dbReference>
<dbReference type="InterPro" id="IPR009010">
    <property type="entry name" value="Asp_de-COase-like_dom_sf"/>
</dbReference>
<dbReference type="PANTHER" id="PTHR43105:SF12">
    <property type="entry name" value="NADH-QUINONE OXIDOREDUCTASE SUBUNIT G"/>
    <property type="match status" value="1"/>
</dbReference>
<evidence type="ECO:0000259" key="13">
    <source>
        <dbReference type="PROSITE" id="PS51839"/>
    </source>
</evidence>